<dbReference type="Proteomes" id="UP000233343">
    <property type="component" value="Unassembled WGS sequence"/>
</dbReference>
<dbReference type="InterPro" id="IPR011991">
    <property type="entry name" value="ArsR-like_HTH"/>
</dbReference>
<evidence type="ECO:0000313" key="2">
    <source>
        <dbReference type="EMBL" id="PKG27988.1"/>
    </source>
</evidence>
<dbReference type="AlphaFoldDB" id="A0A2N0ZER1"/>
<name>A0A2N0ZER1_9BACI</name>
<organism evidence="2 3">
    <name type="scientific">Cytobacillus horneckiae</name>
    <dbReference type="NCBI Taxonomy" id="549687"/>
    <lineage>
        <taxon>Bacteria</taxon>
        <taxon>Bacillati</taxon>
        <taxon>Bacillota</taxon>
        <taxon>Bacilli</taxon>
        <taxon>Bacillales</taxon>
        <taxon>Bacillaceae</taxon>
        <taxon>Cytobacillus</taxon>
    </lineage>
</organism>
<proteinExistence type="predicted"/>
<reference evidence="2 3" key="1">
    <citation type="journal article" date="2010" name="Int. J. Syst. Evol. Microbiol.">
        <title>Bacillus horneckiae sp. nov., isolated from a spacecraft-assembly clean room.</title>
        <authorList>
            <person name="Vaishampayan P."/>
            <person name="Probst A."/>
            <person name="Krishnamurthi S."/>
            <person name="Ghosh S."/>
            <person name="Osman S."/>
            <person name="McDowall A."/>
            <person name="Ruckmani A."/>
            <person name="Mayilraj S."/>
            <person name="Venkateswaran K."/>
        </authorList>
    </citation>
    <scope>NUCLEOTIDE SEQUENCE [LARGE SCALE GENOMIC DNA]</scope>
    <source>
        <strain evidence="3">1PO1SC</strain>
    </source>
</reference>
<dbReference type="EMBL" id="PISD01000034">
    <property type="protein sequence ID" value="PKG27988.1"/>
    <property type="molecule type" value="Genomic_DNA"/>
</dbReference>
<dbReference type="InterPro" id="IPR036390">
    <property type="entry name" value="WH_DNA-bd_sf"/>
</dbReference>
<sequence length="153" mass="18146">MEINLEQQKVISSPLRSRIIFLLAEQPRTAKQVADEMGKSAGSIHYHIQQLYHHGILELVETKENRGIIEKYYQSKATHFYHHENSEKLNHEEEERRVVNISLTEAEKEAFIVELEQLFYKYIKRTVKEALDRTSYQLDATFKKMKEGKEENH</sequence>
<dbReference type="CDD" id="cd00090">
    <property type="entry name" value="HTH_ARSR"/>
    <property type="match status" value="1"/>
</dbReference>
<dbReference type="Pfam" id="PF12840">
    <property type="entry name" value="HTH_20"/>
    <property type="match status" value="1"/>
</dbReference>
<dbReference type="InterPro" id="IPR036388">
    <property type="entry name" value="WH-like_DNA-bd_sf"/>
</dbReference>
<accession>A0A2N0ZER1</accession>
<dbReference type="GO" id="GO:0003677">
    <property type="term" value="F:DNA binding"/>
    <property type="evidence" value="ECO:0007669"/>
    <property type="project" value="UniProtKB-KW"/>
</dbReference>
<evidence type="ECO:0000313" key="3">
    <source>
        <dbReference type="Proteomes" id="UP000233343"/>
    </source>
</evidence>
<keyword evidence="1" id="KW-0238">DNA-binding</keyword>
<gene>
    <name evidence="2" type="ORF">CWS20_16085</name>
</gene>
<dbReference type="SUPFAM" id="SSF46785">
    <property type="entry name" value="Winged helix' DNA-binding domain"/>
    <property type="match status" value="1"/>
</dbReference>
<comment type="caution">
    <text evidence="2">The sequence shown here is derived from an EMBL/GenBank/DDBJ whole genome shotgun (WGS) entry which is preliminary data.</text>
</comment>
<protein>
    <submittedName>
        <fullName evidence="2">ArsR family transcriptional regulator</fullName>
    </submittedName>
</protein>
<keyword evidence="3" id="KW-1185">Reference proteome</keyword>
<evidence type="ECO:0000256" key="1">
    <source>
        <dbReference type="ARBA" id="ARBA00023125"/>
    </source>
</evidence>
<dbReference type="Gene3D" id="1.10.10.10">
    <property type="entry name" value="Winged helix-like DNA-binding domain superfamily/Winged helix DNA-binding domain"/>
    <property type="match status" value="1"/>
</dbReference>